<sequence>MTKSKKVLSALLCAGCITMAGMNVMAADYSASKTQTIGTSVGSAKTTVKATRHTSGNTKWTSYDTVVLNSPGDIKNYYTSEKATLITDKQYQVNVTLNMTNYNYQSGSKTLGYTFNFNGSKVY</sequence>
<evidence type="ECO:0000256" key="1">
    <source>
        <dbReference type="SAM" id="SignalP"/>
    </source>
</evidence>
<dbReference type="EMBL" id="CP060636">
    <property type="protein sequence ID" value="QNM13695.1"/>
    <property type="molecule type" value="Genomic_DNA"/>
</dbReference>
<dbReference type="Proteomes" id="UP000515856">
    <property type="component" value="Chromosome"/>
</dbReference>
<protein>
    <submittedName>
        <fullName evidence="2">Uncharacterized protein</fullName>
    </submittedName>
</protein>
<proteinExistence type="predicted"/>
<evidence type="ECO:0000313" key="3">
    <source>
        <dbReference type="Proteomes" id="UP000515856"/>
    </source>
</evidence>
<reference evidence="2 3" key="1">
    <citation type="submission" date="2020-08" db="EMBL/GenBank/DDBJ databases">
        <authorList>
            <person name="Liu C."/>
            <person name="Sun Q."/>
        </authorList>
    </citation>
    <scope>NUCLEOTIDE SEQUENCE [LARGE SCALE GENOMIC DNA]</scope>
    <source>
        <strain evidence="2 3">NSJ-61</strain>
    </source>
</reference>
<feature type="chain" id="PRO_5028874414" evidence="1">
    <location>
        <begin position="27"/>
        <end position="123"/>
    </location>
</feature>
<evidence type="ECO:0000313" key="2">
    <source>
        <dbReference type="EMBL" id="QNM13695.1"/>
    </source>
</evidence>
<dbReference type="KEGG" id="ehn:H9Q80_07070"/>
<dbReference type="AlphaFoldDB" id="A0A7G9GSB3"/>
<keyword evidence="3" id="KW-1185">Reference proteome</keyword>
<name>A0A7G9GSB3_9FIRM</name>
<feature type="signal peptide" evidence="1">
    <location>
        <begin position="1"/>
        <end position="26"/>
    </location>
</feature>
<accession>A0A7G9GSB3</accession>
<dbReference type="RefSeq" id="WP_117454664.1">
    <property type="nucleotide sequence ID" value="NZ_CP060636.1"/>
</dbReference>
<gene>
    <name evidence="2" type="ORF">H9Q80_07070</name>
</gene>
<organism evidence="2 3">
    <name type="scientific">[Eubacterium] hominis</name>
    <dbReference type="NCBI Taxonomy" id="2764325"/>
    <lineage>
        <taxon>Bacteria</taxon>
        <taxon>Bacillati</taxon>
        <taxon>Bacillota</taxon>
        <taxon>Erysipelotrichia</taxon>
        <taxon>Erysipelotrichales</taxon>
        <taxon>Erysipelotrichaceae</taxon>
        <taxon>Amedibacillus</taxon>
    </lineage>
</organism>
<keyword evidence="1" id="KW-0732">Signal</keyword>